<reference evidence="1 2" key="2">
    <citation type="submission" date="2020-05" db="EMBL/GenBank/DDBJ databases">
        <title>Identification and distribution of gene clusters putatively required for synthesis of sphingolipid metabolism inhibitors in phylogenetically diverse species of the filamentous fungus Fusarium.</title>
        <authorList>
            <person name="Kim H.-S."/>
            <person name="Busman M."/>
            <person name="Brown D.W."/>
            <person name="Divon H."/>
            <person name="Uhlig S."/>
            <person name="Proctor R.H."/>
        </authorList>
    </citation>
    <scope>NUCLEOTIDE SEQUENCE [LARGE SCALE GENOMIC DNA]</scope>
    <source>
        <strain evidence="1 2">NRRL 25331</strain>
    </source>
</reference>
<keyword evidence="2" id="KW-1185">Reference proteome</keyword>
<gene>
    <name evidence="1" type="ORF">FCIRC_6398</name>
</gene>
<dbReference type="EMBL" id="JAAQPE010000209">
    <property type="protein sequence ID" value="KAF5678783.1"/>
    <property type="molecule type" value="Genomic_DNA"/>
</dbReference>
<name>A0A8H5X272_FUSCI</name>
<evidence type="ECO:0000313" key="1">
    <source>
        <dbReference type="EMBL" id="KAF5678783.1"/>
    </source>
</evidence>
<evidence type="ECO:0000313" key="2">
    <source>
        <dbReference type="Proteomes" id="UP000572754"/>
    </source>
</evidence>
<comment type="caution">
    <text evidence="1">The sequence shown here is derived from an EMBL/GenBank/DDBJ whole genome shotgun (WGS) entry which is preliminary data.</text>
</comment>
<proteinExistence type="predicted"/>
<protein>
    <submittedName>
        <fullName evidence="1">Uncharacterized protein</fullName>
    </submittedName>
</protein>
<dbReference type="Proteomes" id="UP000572754">
    <property type="component" value="Unassembled WGS sequence"/>
</dbReference>
<accession>A0A8H5X272</accession>
<organism evidence="1 2">
    <name type="scientific">Fusarium circinatum</name>
    <name type="common">Pitch canker fungus</name>
    <name type="synonym">Gibberella circinata</name>
    <dbReference type="NCBI Taxonomy" id="48490"/>
    <lineage>
        <taxon>Eukaryota</taxon>
        <taxon>Fungi</taxon>
        <taxon>Dikarya</taxon>
        <taxon>Ascomycota</taxon>
        <taxon>Pezizomycotina</taxon>
        <taxon>Sordariomycetes</taxon>
        <taxon>Hypocreomycetidae</taxon>
        <taxon>Hypocreales</taxon>
        <taxon>Nectriaceae</taxon>
        <taxon>Fusarium</taxon>
        <taxon>Fusarium fujikuroi species complex</taxon>
    </lineage>
</organism>
<dbReference type="AlphaFoldDB" id="A0A8H5X272"/>
<sequence length="175" mass="20607">MVRKYHFPKSESDRIHVGIKTLEKKPSAARHTTQHRYTGDIRGEPWFVNAIPRSPHLYTGYPERTMVRQPEPDRVHIWIMPGNSYTQSIVSEFPEIRIDFFAVPKHCQLSTAYVWELRYTNRHPLQMSTFNGVVSEFPDKKRRPQTDIWVCRDKARKEGTTTLIRHVEQTGDQGF</sequence>
<reference evidence="2" key="1">
    <citation type="journal article" date="2020" name="BMC Genomics">
        <title>Correction to: Identification and distribution of gene clusters required for synthesis of sphingolipid metabolism inhibitors in diverse species of the filamentous fungus Fusarium.</title>
        <authorList>
            <person name="Kim H.S."/>
            <person name="Lohmar J.M."/>
            <person name="Busman M."/>
            <person name="Brown D.W."/>
            <person name="Naumann T.A."/>
            <person name="Divon H.H."/>
            <person name="Lysoe E."/>
            <person name="Uhlig S."/>
            <person name="Proctor R.H."/>
        </authorList>
    </citation>
    <scope>NUCLEOTIDE SEQUENCE [LARGE SCALE GENOMIC DNA]</scope>
    <source>
        <strain evidence="2">NRRL 25331</strain>
    </source>
</reference>